<dbReference type="EMBL" id="FMZO01000009">
    <property type="protein sequence ID" value="SDD41852.1"/>
    <property type="molecule type" value="Genomic_DNA"/>
</dbReference>
<name>A0A1G6UKH6_NIADE</name>
<reference evidence="3" key="1">
    <citation type="submission" date="2016-10" db="EMBL/GenBank/DDBJ databases">
        <authorList>
            <person name="Varghese N."/>
            <person name="Submissions S."/>
        </authorList>
    </citation>
    <scope>NUCLEOTIDE SEQUENCE [LARGE SCALE GENOMIC DNA]</scope>
    <source>
        <strain evidence="3">DSM 25811 / CCM 8410 / LMG 26954 / E90</strain>
    </source>
</reference>
<feature type="transmembrane region" description="Helical" evidence="1">
    <location>
        <begin position="73"/>
        <end position="94"/>
    </location>
</feature>
<keyword evidence="3" id="KW-1185">Reference proteome</keyword>
<keyword evidence="1" id="KW-1133">Transmembrane helix</keyword>
<sequence>MLELKEKLENVAEDVEEIAKTYYRLSVLNIVDKGSKLGSSFLILALVTGLAFFIFLFIGFGASYWIGHALGNPMLGFFIVAGFLLLVLVLILALSKKTIQPLIRNIIIKNLYD</sequence>
<dbReference type="Proteomes" id="UP000198757">
    <property type="component" value="Unassembled WGS sequence"/>
</dbReference>
<feature type="transmembrane region" description="Helical" evidence="1">
    <location>
        <begin position="41"/>
        <end position="67"/>
    </location>
</feature>
<evidence type="ECO:0000256" key="1">
    <source>
        <dbReference type="SAM" id="Phobius"/>
    </source>
</evidence>
<dbReference type="OrthoDB" id="676981at2"/>
<keyword evidence="1" id="KW-0812">Transmembrane</keyword>
<accession>A0A1G6UKH6</accession>
<evidence type="ECO:0000313" key="3">
    <source>
        <dbReference type="Proteomes" id="UP000198757"/>
    </source>
</evidence>
<dbReference type="AlphaFoldDB" id="A0A1G6UKH6"/>
<evidence type="ECO:0000313" key="2">
    <source>
        <dbReference type="EMBL" id="SDD41852.1"/>
    </source>
</evidence>
<gene>
    <name evidence="2" type="ORF">SAMN04487894_10913</name>
</gene>
<keyword evidence="1" id="KW-0472">Membrane</keyword>
<dbReference type="RefSeq" id="WP_090391161.1">
    <property type="nucleotide sequence ID" value="NZ_FMZO01000009.1"/>
</dbReference>
<protein>
    <submittedName>
        <fullName evidence="2">Putative Holin-X, holin superfamily III</fullName>
    </submittedName>
</protein>
<dbReference type="InterPro" id="IPR009937">
    <property type="entry name" value="Phage_holin_3_6"/>
</dbReference>
<dbReference type="STRING" id="1285928.SAMN04487894_10913"/>
<proteinExistence type="predicted"/>
<organism evidence="2 3">
    <name type="scientific">Niabella drilacis (strain DSM 25811 / CCM 8410 / CCUG 62505 / LMG 26954 / E90)</name>
    <dbReference type="NCBI Taxonomy" id="1285928"/>
    <lineage>
        <taxon>Bacteria</taxon>
        <taxon>Pseudomonadati</taxon>
        <taxon>Bacteroidota</taxon>
        <taxon>Chitinophagia</taxon>
        <taxon>Chitinophagales</taxon>
        <taxon>Chitinophagaceae</taxon>
        <taxon>Niabella</taxon>
    </lineage>
</organism>
<dbReference type="Pfam" id="PF07332">
    <property type="entry name" value="Phage_holin_3_6"/>
    <property type="match status" value="1"/>
</dbReference>